<evidence type="ECO:0000256" key="3">
    <source>
        <dbReference type="ARBA" id="ARBA00008281"/>
    </source>
</evidence>
<dbReference type="RefSeq" id="WP_345539445.1">
    <property type="nucleotide sequence ID" value="NZ_BAABGJ010000057.1"/>
</dbReference>
<keyword evidence="11" id="KW-0969">Cilium</keyword>
<evidence type="ECO:0000256" key="9">
    <source>
        <dbReference type="ARBA" id="ARBA00023136"/>
    </source>
</evidence>
<keyword evidence="8" id="KW-1133">Transmembrane helix</keyword>
<evidence type="ECO:0000256" key="7">
    <source>
        <dbReference type="ARBA" id="ARBA00022779"/>
    </source>
</evidence>
<evidence type="ECO:0000256" key="5">
    <source>
        <dbReference type="ARBA" id="ARBA00022500"/>
    </source>
</evidence>
<dbReference type="PANTHER" id="PTHR35091:SF2">
    <property type="entry name" value="FLAGELLAR PROTEIN FLIL"/>
    <property type="match status" value="1"/>
</dbReference>
<comment type="subcellular location">
    <subcellularLocation>
        <location evidence="10">Cell inner membrane</location>
    </subcellularLocation>
    <subcellularLocation>
        <location evidence="2">Cell membrane</location>
        <topology evidence="2">Single-pass membrane protein</topology>
    </subcellularLocation>
</comment>
<accession>A0ABP8I035</accession>
<protein>
    <recommendedName>
        <fullName evidence="10">Flagellar protein FliL</fullName>
    </recommendedName>
</protein>
<comment type="function">
    <text evidence="1 10">Controls the rotational direction of flagella during chemotaxis.</text>
</comment>
<gene>
    <name evidence="11" type="primary">fliL</name>
    <name evidence="11" type="ORF">GCM10023165_34510</name>
</gene>
<evidence type="ECO:0000256" key="4">
    <source>
        <dbReference type="ARBA" id="ARBA00022475"/>
    </source>
</evidence>
<sequence length="165" mass="17356">MATSTVTPAANASPRSSKLLIALLCVTSLAAIAGGSFALSRSSLFANDAAASPAPKAAPAAKPIFVTLEPLTVNVQSEGRSRFLHIGMSLKVSDEQAKAQLVEFMPELRGRLLLLLSNRQPDTLLSTEDKAKLAEEIRAELNRPLSANAAPQAIASVSFNTFVVQ</sequence>
<evidence type="ECO:0000256" key="1">
    <source>
        <dbReference type="ARBA" id="ARBA00002254"/>
    </source>
</evidence>
<dbReference type="NCBIfam" id="NF005435">
    <property type="entry name" value="PRK07021.1"/>
    <property type="match status" value="1"/>
</dbReference>
<dbReference type="InterPro" id="IPR005503">
    <property type="entry name" value="FliL"/>
</dbReference>
<dbReference type="Proteomes" id="UP001500975">
    <property type="component" value="Unassembled WGS sequence"/>
</dbReference>
<keyword evidence="11" id="KW-0282">Flagellum</keyword>
<evidence type="ECO:0000256" key="6">
    <source>
        <dbReference type="ARBA" id="ARBA00022692"/>
    </source>
</evidence>
<evidence type="ECO:0000256" key="10">
    <source>
        <dbReference type="RuleBase" id="RU364125"/>
    </source>
</evidence>
<dbReference type="Pfam" id="PF03748">
    <property type="entry name" value="FliL"/>
    <property type="match status" value="1"/>
</dbReference>
<keyword evidence="7 10" id="KW-0283">Flagellar rotation</keyword>
<evidence type="ECO:0000256" key="8">
    <source>
        <dbReference type="ARBA" id="ARBA00022989"/>
    </source>
</evidence>
<dbReference type="PANTHER" id="PTHR35091">
    <property type="entry name" value="FLAGELLAR PROTEIN FLIL"/>
    <property type="match status" value="1"/>
</dbReference>
<organism evidence="11 12">
    <name type="scientific">Variovorax defluvii</name>
    <dbReference type="NCBI Taxonomy" id="913761"/>
    <lineage>
        <taxon>Bacteria</taxon>
        <taxon>Pseudomonadati</taxon>
        <taxon>Pseudomonadota</taxon>
        <taxon>Betaproteobacteria</taxon>
        <taxon>Burkholderiales</taxon>
        <taxon>Comamonadaceae</taxon>
        <taxon>Variovorax</taxon>
    </lineage>
</organism>
<evidence type="ECO:0000256" key="2">
    <source>
        <dbReference type="ARBA" id="ARBA00004162"/>
    </source>
</evidence>
<comment type="caution">
    <text evidence="11">The sequence shown here is derived from an EMBL/GenBank/DDBJ whole genome shotgun (WGS) entry which is preliminary data.</text>
</comment>
<keyword evidence="9 10" id="KW-0472">Membrane</keyword>
<evidence type="ECO:0000313" key="11">
    <source>
        <dbReference type="EMBL" id="GAA4348561.1"/>
    </source>
</evidence>
<dbReference type="EMBL" id="BAABGJ010000057">
    <property type="protein sequence ID" value="GAA4348561.1"/>
    <property type="molecule type" value="Genomic_DNA"/>
</dbReference>
<comment type="similarity">
    <text evidence="3 10">Belongs to the FliL family.</text>
</comment>
<keyword evidence="5 10" id="KW-0145">Chemotaxis</keyword>
<proteinExistence type="inferred from homology"/>
<keyword evidence="4" id="KW-1003">Cell membrane</keyword>
<keyword evidence="11" id="KW-0966">Cell projection</keyword>
<evidence type="ECO:0000313" key="12">
    <source>
        <dbReference type="Proteomes" id="UP001500975"/>
    </source>
</evidence>
<reference evidence="12" key="1">
    <citation type="journal article" date="2019" name="Int. J. Syst. Evol. Microbiol.">
        <title>The Global Catalogue of Microorganisms (GCM) 10K type strain sequencing project: providing services to taxonomists for standard genome sequencing and annotation.</title>
        <authorList>
            <consortium name="The Broad Institute Genomics Platform"/>
            <consortium name="The Broad Institute Genome Sequencing Center for Infectious Disease"/>
            <person name="Wu L."/>
            <person name="Ma J."/>
        </authorList>
    </citation>
    <scope>NUCLEOTIDE SEQUENCE [LARGE SCALE GENOMIC DNA]</scope>
    <source>
        <strain evidence="12">JCM 17804</strain>
    </source>
</reference>
<keyword evidence="10" id="KW-0997">Cell inner membrane</keyword>
<keyword evidence="12" id="KW-1185">Reference proteome</keyword>
<name>A0ABP8I035_9BURK</name>
<keyword evidence="6" id="KW-0812">Transmembrane</keyword>